<keyword evidence="1" id="KW-1133">Transmembrane helix</keyword>
<proteinExistence type="predicted"/>
<evidence type="ECO:0000313" key="2">
    <source>
        <dbReference type="EMBL" id="KKN34035.1"/>
    </source>
</evidence>
<keyword evidence="1" id="KW-0472">Membrane</keyword>
<feature type="transmembrane region" description="Helical" evidence="1">
    <location>
        <begin position="6"/>
        <end position="25"/>
    </location>
</feature>
<comment type="caution">
    <text evidence="2">The sequence shown here is derived from an EMBL/GenBank/DDBJ whole genome shotgun (WGS) entry which is preliminary data.</text>
</comment>
<gene>
    <name evidence="2" type="ORF">LCGC14_0797960</name>
</gene>
<reference evidence="2" key="1">
    <citation type="journal article" date="2015" name="Nature">
        <title>Complex archaea that bridge the gap between prokaryotes and eukaryotes.</title>
        <authorList>
            <person name="Spang A."/>
            <person name="Saw J.H."/>
            <person name="Jorgensen S.L."/>
            <person name="Zaremba-Niedzwiedzka K."/>
            <person name="Martijn J."/>
            <person name="Lind A.E."/>
            <person name="van Eijk R."/>
            <person name="Schleper C."/>
            <person name="Guy L."/>
            <person name="Ettema T.J."/>
        </authorList>
    </citation>
    <scope>NUCLEOTIDE SEQUENCE</scope>
</reference>
<protein>
    <submittedName>
        <fullName evidence="2">Uncharacterized protein</fullName>
    </submittedName>
</protein>
<dbReference type="AlphaFoldDB" id="A0A0F9PQH7"/>
<feature type="transmembrane region" description="Helical" evidence="1">
    <location>
        <begin position="130"/>
        <end position="149"/>
    </location>
</feature>
<organism evidence="2">
    <name type="scientific">marine sediment metagenome</name>
    <dbReference type="NCBI Taxonomy" id="412755"/>
    <lineage>
        <taxon>unclassified sequences</taxon>
        <taxon>metagenomes</taxon>
        <taxon>ecological metagenomes</taxon>
    </lineage>
</organism>
<feature type="transmembrane region" description="Helical" evidence="1">
    <location>
        <begin position="64"/>
        <end position="88"/>
    </location>
</feature>
<evidence type="ECO:0000256" key="1">
    <source>
        <dbReference type="SAM" id="Phobius"/>
    </source>
</evidence>
<sequence length="150" mass="18021">MRGKWHFVLTTGFFITLWLIFNIWLKKEYFTITQIIAAIPISFFPDVDHNFKVMGHRNWFSHSIILFEIVYLFNHDSIFLILILGIGFHCLCDIRLQPKKQVGYYTIKWFGIKKNGKYKYPNLNGKYSTVWLNLNFWIAFIQFIIIVVIF</sequence>
<dbReference type="EMBL" id="LAZR01002134">
    <property type="protein sequence ID" value="KKN34035.1"/>
    <property type="molecule type" value="Genomic_DNA"/>
</dbReference>
<name>A0A0F9PQH7_9ZZZZ</name>
<keyword evidence="1" id="KW-0812">Transmembrane</keyword>
<accession>A0A0F9PQH7</accession>